<sequence length="126" mass="14249">MDFTATLDEENKRIVVKSKCILDLQVINSIRTEIVSHLEGREGWDVLVDHSESTLGDLRYPEMSNVAQETISKFVPLGVRRFALVVNVDDYGMGRMWELLTADKSSISTHAFKTVGQAIQYLDESE</sequence>
<dbReference type="AlphaFoldDB" id="A0A2K8KXK8"/>
<organism evidence="1 2">
    <name type="scientific">Mariprofundus aestuarium</name>
    <dbReference type="NCBI Taxonomy" id="1921086"/>
    <lineage>
        <taxon>Bacteria</taxon>
        <taxon>Pseudomonadati</taxon>
        <taxon>Pseudomonadota</taxon>
        <taxon>Candidatius Mariprofundia</taxon>
        <taxon>Mariprofundales</taxon>
        <taxon>Mariprofundaceae</taxon>
        <taxon>Mariprofundus</taxon>
    </lineage>
</organism>
<accession>A0A2K8KXK8</accession>
<evidence type="ECO:0000313" key="1">
    <source>
        <dbReference type="EMBL" id="ATX79700.1"/>
    </source>
</evidence>
<keyword evidence="2" id="KW-1185">Reference proteome</keyword>
<protein>
    <recommendedName>
        <fullName evidence="3">SpoIIAA-like</fullName>
    </recommendedName>
</protein>
<proteinExistence type="predicted"/>
<name>A0A2K8KXK8_MARES</name>
<dbReference type="RefSeq" id="WP_100277564.1">
    <property type="nucleotide sequence ID" value="NZ_CP018799.1"/>
</dbReference>
<dbReference type="Proteomes" id="UP000231701">
    <property type="component" value="Chromosome"/>
</dbReference>
<dbReference type="KEGG" id="maes:Ga0123461_1282"/>
<gene>
    <name evidence="1" type="ORF">Ga0123461_1282</name>
</gene>
<evidence type="ECO:0008006" key="3">
    <source>
        <dbReference type="Google" id="ProtNLM"/>
    </source>
</evidence>
<dbReference type="EMBL" id="CP018799">
    <property type="protein sequence ID" value="ATX79700.1"/>
    <property type="molecule type" value="Genomic_DNA"/>
</dbReference>
<reference evidence="1 2" key="1">
    <citation type="submission" date="2016-12" db="EMBL/GenBank/DDBJ databases">
        <title>Isolation and genomic insights into novel planktonic Zetaproteobacteria from stratified waters of the Chesapeake Bay.</title>
        <authorList>
            <person name="McAllister S.M."/>
            <person name="Kato S."/>
            <person name="Chan C.S."/>
            <person name="Chiu B.K."/>
            <person name="Field E.K."/>
        </authorList>
    </citation>
    <scope>NUCLEOTIDE SEQUENCE [LARGE SCALE GENOMIC DNA]</scope>
    <source>
        <strain evidence="1 2">CP-5</strain>
    </source>
</reference>
<dbReference type="OrthoDB" id="5308290at2"/>
<evidence type="ECO:0000313" key="2">
    <source>
        <dbReference type="Proteomes" id="UP000231701"/>
    </source>
</evidence>